<feature type="domain" description="Malonyl-CoA:ACP transacylase (MAT)" evidence="6">
    <location>
        <begin position="7"/>
        <end position="290"/>
    </location>
</feature>
<dbReference type="Gene3D" id="3.40.366.10">
    <property type="entry name" value="Malonyl-Coenzyme A Acyl Carrier Protein, domain 2"/>
    <property type="match status" value="1"/>
</dbReference>
<evidence type="ECO:0000313" key="7">
    <source>
        <dbReference type="EMBL" id="SET39941.1"/>
    </source>
</evidence>
<name>A0A1I0E4X9_9FIRM</name>
<dbReference type="InterPro" id="IPR001227">
    <property type="entry name" value="Ac_transferase_dom_sf"/>
</dbReference>
<dbReference type="Pfam" id="PF00698">
    <property type="entry name" value="Acyl_transf_1"/>
    <property type="match status" value="1"/>
</dbReference>
<dbReference type="GO" id="GO:0005829">
    <property type="term" value="C:cytosol"/>
    <property type="evidence" value="ECO:0007669"/>
    <property type="project" value="TreeGrafter"/>
</dbReference>
<dbReference type="InterPro" id="IPR016035">
    <property type="entry name" value="Acyl_Trfase/lysoPLipase"/>
</dbReference>
<dbReference type="InterPro" id="IPR014043">
    <property type="entry name" value="Acyl_transferase_dom"/>
</dbReference>
<dbReference type="Proteomes" id="UP000199800">
    <property type="component" value="Unassembled WGS sequence"/>
</dbReference>
<dbReference type="InterPro" id="IPR050858">
    <property type="entry name" value="Mal-CoA-ACP_Trans/PKS_FabD"/>
</dbReference>
<protein>
    <recommendedName>
        <fullName evidence="4">Malonyl CoA-acyl carrier protein transacylase</fullName>
        <ecNumber evidence="4">2.3.1.39</ecNumber>
    </recommendedName>
</protein>
<dbReference type="AlphaFoldDB" id="A0A1I0E4X9"/>
<comment type="catalytic activity">
    <reaction evidence="3 4">
        <text>holo-[ACP] + malonyl-CoA = malonyl-[ACP] + CoA</text>
        <dbReference type="Rhea" id="RHEA:41792"/>
        <dbReference type="Rhea" id="RHEA-COMP:9623"/>
        <dbReference type="Rhea" id="RHEA-COMP:9685"/>
        <dbReference type="ChEBI" id="CHEBI:57287"/>
        <dbReference type="ChEBI" id="CHEBI:57384"/>
        <dbReference type="ChEBI" id="CHEBI:64479"/>
        <dbReference type="ChEBI" id="CHEBI:78449"/>
        <dbReference type="EC" id="2.3.1.39"/>
    </reaction>
</comment>
<keyword evidence="1 4" id="KW-0808">Transferase</keyword>
<feature type="active site" evidence="5">
    <location>
        <position position="200"/>
    </location>
</feature>
<dbReference type="STRING" id="29364.SAMN04487772_11848"/>
<accession>A0A1I0E4X9</accession>
<dbReference type="PANTHER" id="PTHR42681">
    <property type="entry name" value="MALONYL-COA-ACYL CARRIER PROTEIN TRANSACYLASE, MITOCHONDRIAL"/>
    <property type="match status" value="1"/>
</dbReference>
<evidence type="ECO:0000256" key="1">
    <source>
        <dbReference type="ARBA" id="ARBA00022679"/>
    </source>
</evidence>
<dbReference type="OrthoDB" id="9805460at2"/>
<proteinExistence type="inferred from homology"/>
<dbReference type="Gene3D" id="3.30.70.250">
    <property type="entry name" value="Malonyl-CoA ACP transacylase, ACP-binding"/>
    <property type="match status" value="1"/>
</dbReference>
<evidence type="ECO:0000256" key="5">
    <source>
        <dbReference type="PIRSR" id="PIRSR000446-1"/>
    </source>
</evidence>
<gene>
    <name evidence="7" type="ORF">SAMN04487772_11848</name>
</gene>
<dbReference type="RefSeq" id="WP_092478379.1">
    <property type="nucleotide sequence ID" value="NZ_FOHN01000018.1"/>
</dbReference>
<sequence>MSNVAIMFPGVGSQYNNMGKEIIENPIAKNVFLEAEEAIGYPLIELIKDGQISQIKDSQILQPLLITYGIASFRLLQEYVEPNIFLGHSLGEITALVAAGYLDFSQAVMYAVRRGRYYDKAKDKGEVAIVLDIENEELLELVKQAGANTELYVTGYNTQRQFLVAGTKKGIVLLGRLLSKTKAMFVPYRVLPMKENIPVHCNLMKAKDEDVVKYEGEIMLTDKTVISSVNAKPYTSTEEVRNHLVIQLFHPVLWYQAMQTMEEFEPEFIIEAGPQRTLKDFYLEMNVLGKERVFAMDINDDFENLKSYLR</sequence>
<dbReference type="GO" id="GO:0006633">
    <property type="term" value="P:fatty acid biosynthetic process"/>
    <property type="evidence" value="ECO:0007669"/>
    <property type="project" value="TreeGrafter"/>
</dbReference>
<evidence type="ECO:0000256" key="3">
    <source>
        <dbReference type="ARBA" id="ARBA00048462"/>
    </source>
</evidence>
<evidence type="ECO:0000256" key="2">
    <source>
        <dbReference type="ARBA" id="ARBA00023315"/>
    </source>
</evidence>
<comment type="similarity">
    <text evidence="4">Belongs to the fabD family.</text>
</comment>
<dbReference type="EC" id="2.3.1.39" evidence="4"/>
<dbReference type="InterPro" id="IPR024925">
    <property type="entry name" value="Malonyl_CoA-ACP_transAc"/>
</dbReference>
<keyword evidence="8" id="KW-1185">Reference proteome</keyword>
<dbReference type="SMART" id="SM00827">
    <property type="entry name" value="PKS_AT"/>
    <property type="match status" value="1"/>
</dbReference>
<dbReference type="SUPFAM" id="SSF52151">
    <property type="entry name" value="FabD/lysophospholipase-like"/>
    <property type="match status" value="1"/>
</dbReference>
<evidence type="ECO:0000259" key="6">
    <source>
        <dbReference type="SMART" id="SM00827"/>
    </source>
</evidence>
<organism evidence="7 8">
    <name type="scientific">[Clostridium] polysaccharolyticum</name>
    <dbReference type="NCBI Taxonomy" id="29364"/>
    <lineage>
        <taxon>Bacteria</taxon>
        <taxon>Bacillati</taxon>
        <taxon>Bacillota</taxon>
        <taxon>Clostridia</taxon>
        <taxon>Lachnospirales</taxon>
        <taxon>Lachnospiraceae</taxon>
    </lineage>
</organism>
<reference evidence="7 8" key="1">
    <citation type="submission" date="2016-10" db="EMBL/GenBank/DDBJ databases">
        <authorList>
            <person name="de Groot N.N."/>
        </authorList>
    </citation>
    <scope>NUCLEOTIDE SEQUENCE [LARGE SCALE GENOMIC DNA]</scope>
    <source>
        <strain evidence="7 8">DSM 1801</strain>
    </source>
</reference>
<dbReference type="PANTHER" id="PTHR42681:SF1">
    <property type="entry name" value="MALONYL-COA-ACYL CARRIER PROTEIN TRANSACYLASE, MITOCHONDRIAL"/>
    <property type="match status" value="1"/>
</dbReference>
<dbReference type="GO" id="GO:0004314">
    <property type="term" value="F:[acyl-carrier-protein] S-malonyltransferase activity"/>
    <property type="evidence" value="ECO:0007669"/>
    <property type="project" value="UniProtKB-EC"/>
</dbReference>
<dbReference type="EMBL" id="FOHN01000018">
    <property type="protein sequence ID" value="SET39941.1"/>
    <property type="molecule type" value="Genomic_DNA"/>
</dbReference>
<keyword evidence="2 4" id="KW-0012">Acyltransferase</keyword>
<dbReference type="PIRSF" id="PIRSF000446">
    <property type="entry name" value="Mct"/>
    <property type="match status" value="1"/>
</dbReference>
<feature type="active site" evidence="5">
    <location>
        <position position="89"/>
    </location>
</feature>
<evidence type="ECO:0000256" key="4">
    <source>
        <dbReference type="PIRNR" id="PIRNR000446"/>
    </source>
</evidence>
<evidence type="ECO:0000313" key="8">
    <source>
        <dbReference type="Proteomes" id="UP000199800"/>
    </source>
</evidence>